<name>A0A0B7C4E4_9EUPU</name>
<sequence>EKEEVAESMFATLPLQDNEMIIMTLTASYLVEKDVTGKVKEKLELASLIDMKWKIVKKTNDVFTAKSDQVLG</sequence>
<dbReference type="AlphaFoldDB" id="A0A0B7C4E4"/>
<organism evidence="1">
    <name type="scientific">Arion vulgaris</name>
    <dbReference type="NCBI Taxonomy" id="1028688"/>
    <lineage>
        <taxon>Eukaryota</taxon>
        <taxon>Metazoa</taxon>
        <taxon>Spiralia</taxon>
        <taxon>Lophotrochozoa</taxon>
        <taxon>Mollusca</taxon>
        <taxon>Gastropoda</taxon>
        <taxon>Heterobranchia</taxon>
        <taxon>Euthyneura</taxon>
        <taxon>Panpulmonata</taxon>
        <taxon>Eupulmonata</taxon>
        <taxon>Stylommatophora</taxon>
        <taxon>Helicina</taxon>
        <taxon>Arionoidea</taxon>
        <taxon>Arionidae</taxon>
        <taxon>Arion</taxon>
    </lineage>
</organism>
<gene>
    <name evidence="1" type="primary">ORF222746</name>
</gene>
<feature type="non-terminal residue" evidence="1">
    <location>
        <position position="1"/>
    </location>
</feature>
<dbReference type="EMBL" id="HACG01053186">
    <property type="protein sequence ID" value="CEL00057.1"/>
    <property type="molecule type" value="Transcribed_RNA"/>
</dbReference>
<proteinExistence type="predicted"/>
<evidence type="ECO:0000313" key="1">
    <source>
        <dbReference type="EMBL" id="CEL00057.1"/>
    </source>
</evidence>
<reference evidence="1" key="1">
    <citation type="submission" date="2014-12" db="EMBL/GenBank/DDBJ databases">
        <title>Insight into the proteome of Arion vulgaris.</title>
        <authorList>
            <person name="Aradska J."/>
            <person name="Bulat T."/>
            <person name="Smidak R."/>
            <person name="Sarate P."/>
            <person name="Gangsoo J."/>
            <person name="Sialana F."/>
            <person name="Bilban M."/>
            <person name="Lubec G."/>
        </authorList>
    </citation>
    <scope>NUCLEOTIDE SEQUENCE</scope>
    <source>
        <tissue evidence="1">Skin</tissue>
    </source>
</reference>
<feature type="non-terminal residue" evidence="1">
    <location>
        <position position="72"/>
    </location>
</feature>
<protein>
    <submittedName>
        <fullName evidence="1">Uncharacterized protein</fullName>
    </submittedName>
</protein>
<accession>A0A0B7C4E4</accession>